<evidence type="ECO:0000256" key="1">
    <source>
        <dbReference type="SAM" id="MobiDB-lite"/>
    </source>
</evidence>
<feature type="region of interest" description="Disordered" evidence="1">
    <location>
        <begin position="1"/>
        <end position="74"/>
    </location>
</feature>
<reference evidence="3 4" key="1">
    <citation type="submission" date="2020-08" db="EMBL/GenBank/DDBJ databases">
        <title>Genomic Encyclopedia of Type Strains, Phase III (KMG-III): the genomes of soil and plant-associated and newly described type strains.</title>
        <authorList>
            <person name="Whitman W."/>
        </authorList>
    </citation>
    <scope>NUCLEOTIDE SEQUENCE [LARGE SCALE GENOMIC DNA]</scope>
    <source>
        <strain evidence="3 4">CECT 5862</strain>
    </source>
</reference>
<dbReference type="PANTHER" id="PTHR38462:SF1">
    <property type="entry name" value="YPRB RIBONUCLEASE H-LIKE DOMAIN-CONTAINING PROTEIN"/>
    <property type="match status" value="1"/>
</dbReference>
<feature type="domain" description="YprB ribonuclease H-like" evidence="2">
    <location>
        <begin position="152"/>
        <end position="318"/>
    </location>
</feature>
<gene>
    <name evidence="3" type="ORF">FHS18_002422</name>
</gene>
<keyword evidence="4" id="KW-1185">Reference proteome</keyword>
<dbReference type="InterPro" id="IPR036397">
    <property type="entry name" value="RNaseH_sf"/>
</dbReference>
<dbReference type="InterPro" id="IPR038720">
    <property type="entry name" value="YprB_RNase_H-like_dom"/>
</dbReference>
<dbReference type="AlphaFoldDB" id="A0A7W5AX06"/>
<feature type="compositionally biased region" description="Basic and acidic residues" evidence="1">
    <location>
        <begin position="38"/>
        <end position="74"/>
    </location>
</feature>
<dbReference type="RefSeq" id="WP_183600247.1">
    <property type="nucleotide sequence ID" value="NZ_JACHXK010000004.1"/>
</dbReference>
<accession>A0A7W5AX06</accession>
<sequence>MSSLRERMMRLRGASSQNEQPDAKQPASGGDSQTLVRSETDEHHQDGRTDHSEFHAEKHPEVAHVPGPDEEKLSPEWADMRVRLAKTEEGEFLLRETRYPMTYLHGVHRLDELYESVMGLASFELWSEAKSAGARRVTPGTPISPVHPERMLFFDLETTGLGVGAGNVPFMVGLGFVQGDQFVVEQMLIRHPAEERAMLCYLTNKLHAYTHLVTYNGRTFDWPVLSNRLILNGFRTFRWEPIHIDLLHPSRSVWRNTLASCKLSHIEEERLGITRVDDVPGSMAPGIYFQYLAEQDPKPLLGVFTHNEIDMVSLAVLAIRFGHLLGGELGRRVPYPEGAEETLRTGLWLERMGMTDAAEALYARLEHHPAAASQILCSLAERDKKCGNWPRAVLLWQKVVLEEEGALHPNWDAHIELAMYHEHKTKQIRFALSYAETALTLAHTRWAGLRLDAKKRAELDAIRKRIDRLRARLERLHG</sequence>
<dbReference type="Pfam" id="PF13482">
    <property type="entry name" value="RNase_H_2"/>
    <property type="match status" value="1"/>
</dbReference>
<evidence type="ECO:0000313" key="4">
    <source>
        <dbReference type="Proteomes" id="UP000570361"/>
    </source>
</evidence>
<dbReference type="InterPro" id="IPR012337">
    <property type="entry name" value="RNaseH-like_sf"/>
</dbReference>
<comment type="caution">
    <text evidence="3">The sequence shown here is derived from an EMBL/GenBank/DDBJ whole genome shotgun (WGS) entry which is preliminary data.</text>
</comment>
<evidence type="ECO:0000313" key="3">
    <source>
        <dbReference type="EMBL" id="MBB3110355.1"/>
    </source>
</evidence>
<protein>
    <recommendedName>
        <fullName evidence="2">YprB ribonuclease H-like domain-containing protein</fullName>
    </recommendedName>
</protein>
<dbReference type="PANTHER" id="PTHR38462">
    <property type="entry name" value="EXONUCLEASE-LIKE PROTEIN"/>
    <property type="match status" value="1"/>
</dbReference>
<dbReference type="SUPFAM" id="SSF53098">
    <property type="entry name" value="Ribonuclease H-like"/>
    <property type="match status" value="1"/>
</dbReference>
<organism evidence="3 4">
    <name type="scientific">Paenibacillus phyllosphaerae</name>
    <dbReference type="NCBI Taxonomy" id="274593"/>
    <lineage>
        <taxon>Bacteria</taxon>
        <taxon>Bacillati</taxon>
        <taxon>Bacillota</taxon>
        <taxon>Bacilli</taxon>
        <taxon>Bacillales</taxon>
        <taxon>Paenibacillaceae</taxon>
        <taxon>Paenibacillus</taxon>
    </lineage>
</organism>
<dbReference type="Proteomes" id="UP000570361">
    <property type="component" value="Unassembled WGS sequence"/>
</dbReference>
<dbReference type="EMBL" id="JACHXK010000004">
    <property type="protein sequence ID" value="MBB3110355.1"/>
    <property type="molecule type" value="Genomic_DNA"/>
</dbReference>
<evidence type="ECO:0000259" key="2">
    <source>
        <dbReference type="Pfam" id="PF13482"/>
    </source>
</evidence>
<name>A0A7W5AX06_9BACL</name>
<proteinExistence type="predicted"/>
<dbReference type="GO" id="GO:0003676">
    <property type="term" value="F:nucleic acid binding"/>
    <property type="evidence" value="ECO:0007669"/>
    <property type="project" value="InterPro"/>
</dbReference>
<dbReference type="Gene3D" id="3.30.420.10">
    <property type="entry name" value="Ribonuclease H-like superfamily/Ribonuclease H"/>
    <property type="match status" value="1"/>
</dbReference>